<dbReference type="Gene3D" id="1.10.10.10">
    <property type="entry name" value="Winged helix-like DNA-binding domain superfamily/Winged helix DNA-binding domain"/>
    <property type="match status" value="1"/>
</dbReference>
<name>A0A4R6V8F8_9ACTN</name>
<organism evidence="2 3">
    <name type="scientific">Actinorugispora endophytica</name>
    <dbReference type="NCBI Taxonomy" id="1605990"/>
    <lineage>
        <taxon>Bacteria</taxon>
        <taxon>Bacillati</taxon>
        <taxon>Actinomycetota</taxon>
        <taxon>Actinomycetes</taxon>
        <taxon>Streptosporangiales</taxon>
        <taxon>Nocardiopsidaceae</taxon>
        <taxon>Actinorugispora</taxon>
    </lineage>
</organism>
<dbReference type="PANTHER" id="PTHR33164">
    <property type="entry name" value="TRANSCRIPTIONAL REGULATOR, MARR FAMILY"/>
    <property type="match status" value="1"/>
</dbReference>
<comment type="caution">
    <text evidence="2">The sequence shown here is derived from an EMBL/GenBank/DDBJ whole genome shotgun (WGS) entry which is preliminary data.</text>
</comment>
<evidence type="ECO:0000313" key="2">
    <source>
        <dbReference type="EMBL" id="TDQ55562.1"/>
    </source>
</evidence>
<dbReference type="InterPro" id="IPR000835">
    <property type="entry name" value="HTH_MarR-typ"/>
</dbReference>
<dbReference type="GO" id="GO:0003700">
    <property type="term" value="F:DNA-binding transcription factor activity"/>
    <property type="evidence" value="ECO:0007669"/>
    <property type="project" value="InterPro"/>
</dbReference>
<dbReference type="AlphaFoldDB" id="A0A4R6V8F8"/>
<dbReference type="RefSeq" id="WP_133740055.1">
    <property type="nucleotide sequence ID" value="NZ_SNYN01000001.1"/>
</dbReference>
<dbReference type="PANTHER" id="PTHR33164:SF43">
    <property type="entry name" value="HTH-TYPE TRANSCRIPTIONAL REPRESSOR YETL"/>
    <property type="match status" value="1"/>
</dbReference>
<accession>A0A4R6V8F8</accession>
<protein>
    <submittedName>
        <fullName evidence="2">DNA-binding MarR family transcriptional regulator</fullName>
    </submittedName>
</protein>
<dbReference type="EMBL" id="SNYN01000001">
    <property type="protein sequence ID" value="TDQ55562.1"/>
    <property type="molecule type" value="Genomic_DNA"/>
</dbReference>
<dbReference type="InterPro" id="IPR039422">
    <property type="entry name" value="MarR/SlyA-like"/>
</dbReference>
<dbReference type="SMART" id="SM00347">
    <property type="entry name" value="HTH_MARR"/>
    <property type="match status" value="1"/>
</dbReference>
<dbReference type="Proteomes" id="UP000295281">
    <property type="component" value="Unassembled WGS sequence"/>
</dbReference>
<reference evidence="2 3" key="1">
    <citation type="submission" date="2019-03" db="EMBL/GenBank/DDBJ databases">
        <title>Genomic Encyclopedia of Type Strains, Phase IV (KMG-IV): sequencing the most valuable type-strain genomes for metagenomic binning, comparative biology and taxonomic classification.</title>
        <authorList>
            <person name="Goeker M."/>
        </authorList>
    </citation>
    <scope>NUCLEOTIDE SEQUENCE [LARGE SCALE GENOMIC DNA]</scope>
    <source>
        <strain evidence="2 3">DSM 46770</strain>
    </source>
</reference>
<gene>
    <name evidence="2" type="ORF">EV190_101894</name>
</gene>
<keyword evidence="2" id="KW-0238">DNA-binding</keyword>
<dbReference type="Pfam" id="PF12802">
    <property type="entry name" value="MarR_2"/>
    <property type="match status" value="1"/>
</dbReference>
<dbReference type="GO" id="GO:0003677">
    <property type="term" value="F:DNA binding"/>
    <property type="evidence" value="ECO:0007669"/>
    <property type="project" value="UniProtKB-KW"/>
</dbReference>
<sequence length="153" mass="17122">MTTLPLDQRIGHYLKRAEQELISAKHAALRAYDLTVPQYTVLFVLSEEPGLSGAVLARRCLVTPQTMSSVLNTLNRRKLVERKPHPIHTHILETRLTRGGRALLRQADKAAVAIESELGESFTEEETKRFIEYLTRCSATSARIRANIAASAK</sequence>
<dbReference type="SUPFAM" id="SSF46785">
    <property type="entry name" value="Winged helix' DNA-binding domain"/>
    <property type="match status" value="1"/>
</dbReference>
<dbReference type="InterPro" id="IPR036388">
    <property type="entry name" value="WH-like_DNA-bd_sf"/>
</dbReference>
<dbReference type="PROSITE" id="PS50995">
    <property type="entry name" value="HTH_MARR_2"/>
    <property type="match status" value="1"/>
</dbReference>
<evidence type="ECO:0000313" key="3">
    <source>
        <dbReference type="Proteomes" id="UP000295281"/>
    </source>
</evidence>
<dbReference type="OrthoDB" id="3177763at2"/>
<proteinExistence type="predicted"/>
<evidence type="ECO:0000259" key="1">
    <source>
        <dbReference type="PROSITE" id="PS50995"/>
    </source>
</evidence>
<feature type="domain" description="HTH marR-type" evidence="1">
    <location>
        <begin position="7"/>
        <end position="139"/>
    </location>
</feature>
<dbReference type="GO" id="GO:0006950">
    <property type="term" value="P:response to stress"/>
    <property type="evidence" value="ECO:0007669"/>
    <property type="project" value="TreeGrafter"/>
</dbReference>
<dbReference type="InterPro" id="IPR036390">
    <property type="entry name" value="WH_DNA-bd_sf"/>
</dbReference>
<keyword evidence="3" id="KW-1185">Reference proteome</keyword>